<feature type="domain" description="NB-ARC" evidence="1">
    <location>
        <begin position="47"/>
        <end position="191"/>
    </location>
</feature>
<organism evidence="2 3">
    <name type="scientific">Micromonospora arida</name>
    <dbReference type="NCBI Taxonomy" id="2203715"/>
    <lineage>
        <taxon>Bacteria</taxon>
        <taxon>Bacillati</taxon>
        <taxon>Actinomycetota</taxon>
        <taxon>Actinomycetes</taxon>
        <taxon>Micromonosporales</taxon>
        <taxon>Micromonosporaceae</taxon>
        <taxon>Micromonospora</taxon>
    </lineage>
</organism>
<dbReference type="GO" id="GO:0043531">
    <property type="term" value="F:ADP binding"/>
    <property type="evidence" value="ECO:0007669"/>
    <property type="project" value="InterPro"/>
</dbReference>
<sequence>MTWPVLAGRLPALASAFQPRHGVREQVLAARGHGAGVVLTQHTERRDSRGTRVLAGSGGVGKSQLAAWFAGQALQERTADLVVWVNATSLDQIITGYARAAMKVGVPGADGADTAADAVALLEWLHTTERSWLVVLDDIIDPADMAGWWPPHRRAGWTLATTRLQDATLISSGRQQIDVDVYTPAEALTYLTDRLTGARHGHLLDDQAADLATAVGHLPLALSHVAAYMIYQQEGCAAYLARYITGNERLCELMPAGADPDAYGRPVAVTLLLALDVADTMEPAGLARAALAVAAVCDPAGHPDTLWATTPVTDYLAAHRADGPSTPVTAGQARKTLRLLHRYGLLTHTPADGARAVRIHALTARATRETTDNPAAVAHATADALLALWPNSDNANTDLIAALRENTIILADIAGDLLWQSDVHPLLYRTGVSLFHAGVHTSAVTYWQRLAAQADRMLGKENPNTLTARANLAASYWQAGRTGEAIAIEEQLVADSERLLGKENPNSLTARANLAASYWQAGRTDEAIAIYEQVVPACEQVLGKEHPITTGARSGLATTYRQAGRTGEAIAIEEQLVADSERLLGKEHPNTLAARRGLATSYQHARRTGEAIAIEEQLVADSERLLGKEHPNTLEARRGLATSYRRAGRTGEAIAIEEQLVADSERLLGKEHPNTVAARRGLATSYQHARRPGEAIALQEQVVVDFTRLFGENDFQTQAVQADLAVLHWQAGQTADAITLLEKVVVDRVRLLGDEHPDTVAVAGVLRRWRAES</sequence>
<comment type="caution">
    <text evidence="2">The sequence shown here is derived from an EMBL/GenBank/DDBJ whole genome shotgun (WGS) entry which is preliminary data.</text>
</comment>
<dbReference type="InterPro" id="IPR011990">
    <property type="entry name" value="TPR-like_helical_dom_sf"/>
</dbReference>
<dbReference type="Gene3D" id="3.40.50.300">
    <property type="entry name" value="P-loop containing nucleotide triphosphate hydrolases"/>
    <property type="match status" value="1"/>
</dbReference>
<dbReference type="InterPro" id="IPR053137">
    <property type="entry name" value="NLR-like"/>
</dbReference>
<dbReference type="AlphaFoldDB" id="A0A3N9XM24"/>
<reference evidence="2 3" key="1">
    <citation type="submission" date="2018-05" db="EMBL/GenBank/DDBJ databases">
        <title>Micromonospora from Atacama Desert.</title>
        <authorList>
            <person name="Carro L."/>
            <person name="Goodfellow M."/>
            <person name="Klenk H.-P."/>
        </authorList>
    </citation>
    <scope>NUCLEOTIDE SEQUENCE [LARGE SCALE GENOMIC DNA]</scope>
    <source>
        <strain evidence="2 3">LB32</strain>
    </source>
</reference>
<dbReference type="Proteomes" id="UP000266889">
    <property type="component" value="Unassembled WGS sequence"/>
</dbReference>
<proteinExistence type="predicted"/>
<name>A0A3N9XM24_9ACTN</name>
<dbReference type="EMBL" id="QGSY01000192">
    <property type="protein sequence ID" value="RQX08503.1"/>
    <property type="molecule type" value="Genomic_DNA"/>
</dbReference>
<dbReference type="OrthoDB" id="3210382at2"/>
<dbReference type="PANTHER" id="PTHR46082:SF6">
    <property type="entry name" value="AAA+ ATPASE DOMAIN-CONTAINING PROTEIN-RELATED"/>
    <property type="match status" value="1"/>
</dbReference>
<evidence type="ECO:0000259" key="1">
    <source>
        <dbReference type="Pfam" id="PF00931"/>
    </source>
</evidence>
<protein>
    <recommendedName>
        <fullName evidence="1">NB-ARC domain-containing protein</fullName>
    </recommendedName>
</protein>
<dbReference type="Pfam" id="PF00931">
    <property type="entry name" value="NB-ARC"/>
    <property type="match status" value="1"/>
</dbReference>
<dbReference type="Pfam" id="PF13374">
    <property type="entry name" value="TPR_10"/>
    <property type="match status" value="4"/>
</dbReference>
<dbReference type="Gene3D" id="1.25.40.10">
    <property type="entry name" value="Tetratricopeptide repeat domain"/>
    <property type="match status" value="2"/>
</dbReference>
<dbReference type="InterPro" id="IPR002182">
    <property type="entry name" value="NB-ARC"/>
</dbReference>
<dbReference type="SUPFAM" id="SSF52540">
    <property type="entry name" value="P-loop containing nucleoside triphosphate hydrolases"/>
    <property type="match status" value="1"/>
</dbReference>
<dbReference type="PANTHER" id="PTHR46082">
    <property type="entry name" value="ATP/GTP-BINDING PROTEIN-RELATED"/>
    <property type="match status" value="1"/>
</dbReference>
<dbReference type="SUPFAM" id="SSF48452">
    <property type="entry name" value="TPR-like"/>
    <property type="match status" value="3"/>
</dbReference>
<evidence type="ECO:0000313" key="2">
    <source>
        <dbReference type="EMBL" id="RQX08503.1"/>
    </source>
</evidence>
<dbReference type="InterPro" id="IPR027417">
    <property type="entry name" value="P-loop_NTPase"/>
</dbReference>
<accession>A0A3N9XM24</accession>
<evidence type="ECO:0000313" key="3">
    <source>
        <dbReference type="Proteomes" id="UP000266889"/>
    </source>
</evidence>
<keyword evidence="3" id="KW-1185">Reference proteome</keyword>
<gene>
    <name evidence="2" type="ORF">DLJ58_17975</name>
</gene>
<dbReference type="Pfam" id="PF13424">
    <property type="entry name" value="TPR_12"/>
    <property type="match status" value="2"/>
</dbReference>